<dbReference type="Proteomes" id="UP000247702">
    <property type="component" value="Unassembled WGS sequence"/>
</dbReference>
<dbReference type="AlphaFoldDB" id="A0A2Z6QJR0"/>
<organism evidence="1 2">
    <name type="scientific">Rhizophagus clarus</name>
    <dbReference type="NCBI Taxonomy" id="94130"/>
    <lineage>
        <taxon>Eukaryota</taxon>
        <taxon>Fungi</taxon>
        <taxon>Fungi incertae sedis</taxon>
        <taxon>Mucoromycota</taxon>
        <taxon>Glomeromycotina</taxon>
        <taxon>Glomeromycetes</taxon>
        <taxon>Glomerales</taxon>
        <taxon>Glomeraceae</taxon>
        <taxon>Rhizophagus</taxon>
    </lineage>
</organism>
<gene>
    <name evidence="1" type="ORF">RclHR1_11590008</name>
</gene>
<accession>A0A2Z6QJR0</accession>
<sequence>MSPKMEESSQRIPCMKNIMSFCLYRSSVSEEDSHVSEQDIVAHLDRNFEKDEIVEGQETYLCIVTEDNLLILLYYFIVSS</sequence>
<dbReference type="EMBL" id="BEXD01000179">
    <property type="protein sequence ID" value="GBB85004.1"/>
    <property type="molecule type" value="Genomic_DNA"/>
</dbReference>
<protein>
    <submittedName>
        <fullName evidence="1">Uncharacterized protein</fullName>
    </submittedName>
</protein>
<comment type="caution">
    <text evidence="1">The sequence shown here is derived from an EMBL/GenBank/DDBJ whole genome shotgun (WGS) entry which is preliminary data.</text>
</comment>
<name>A0A2Z6QJR0_9GLOM</name>
<proteinExistence type="predicted"/>
<evidence type="ECO:0000313" key="2">
    <source>
        <dbReference type="Proteomes" id="UP000247702"/>
    </source>
</evidence>
<reference evidence="1 2" key="1">
    <citation type="submission" date="2017-11" db="EMBL/GenBank/DDBJ databases">
        <title>The genome of Rhizophagus clarus HR1 reveals common genetic basis of auxotrophy among arbuscular mycorrhizal fungi.</title>
        <authorList>
            <person name="Kobayashi Y."/>
        </authorList>
    </citation>
    <scope>NUCLEOTIDE SEQUENCE [LARGE SCALE GENOMIC DNA]</scope>
    <source>
        <strain evidence="1 2">HR1</strain>
    </source>
</reference>
<evidence type="ECO:0000313" key="1">
    <source>
        <dbReference type="EMBL" id="GBB85004.1"/>
    </source>
</evidence>
<keyword evidence="2" id="KW-1185">Reference proteome</keyword>